<dbReference type="RefSeq" id="WP_210223878.1">
    <property type="nucleotide sequence ID" value="NZ_CP072801.1"/>
</dbReference>
<evidence type="ECO:0000313" key="2">
    <source>
        <dbReference type="Proteomes" id="UP000672039"/>
    </source>
</evidence>
<dbReference type="Pfam" id="PF20126">
    <property type="entry name" value="TumE"/>
    <property type="match status" value="1"/>
</dbReference>
<accession>A0ABX7X3D3</accession>
<dbReference type="InterPro" id="IPR045397">
    <property type="entry name" value="TumE-like"/>
</dbReference>
<name>A0ABX7X3D3_9GAMM</name>
<reference evidence="1 2" key="1">
    <citation type="submission" date="2021-04" db="EMBL/GenBank/DDBJ databases">
        <title>Genomics, taxonomy and metabolism of representatives of sulfur bacteria of the genus Thiothrix: Thiothrix fructosivorans QT, Thiothrix unzii A1T and three new species, Thiothrix subterranea sp. nov., Thiothrix litoralis sp. nov. and 'Candidatus Thiothrix anitrata' sp. nov.</title>
        <authorList>
            <person name="Ravin N.V."/>
            <person name="Smolyakov D."/>
            <person name="Rudenko T.S."/>
            <person name="Mardanov A.V."/>
            <person name="Beletsky A.V."/>
            <person name="Markov N.D."/>
            <person name="Fomenkov A.I."/>
            <person name="Roberts R.J."/>
            <person name="Karnachuk O.V."/>
            <person name="Novikov A."/>
            <person name="Grabovich M.Y."/>
        </authorList>
    </citation>
    <scope>NUCLEOTIDE SEQUENCE [LARGE SCALE GENOMIC DNA]</scope>
    <source>
        <strain evidence="1 2">AS</strain>
    </source>
</reference>
<gene>
    <name evidence="1" type="ORF">J9253_06780</name>
</gene>
<dbReference type="Proteomes" id="UP000672039">
    <property type="component" value="Chromosome"/>
</dbReference>
<dbReference type="EMBL" id="CP072801">
    <property type="protein sequence ID" value="QTR47625.1"/>
    <property type="molecule type" value="Genomic_DNA"/>
</dbReference>
<sequence>MKAELITQFKDIATNGDIIEMVVWHVPTPVPPTTHHYKYRLVYIVDNKRVIGFDNERGKGDHKHWGDVEHPYVFNDIDTLIEDFLLEVDKWKSVH</sequence>
<protein>
    <submittedName>
        <fullName evidence="1">Uncharacterized protein</fullName>
    </submittedName>
</protein>
<proteinExistence type="predicted"/>
<organism evidence="1 2">
    <name type="scientific">Thiothrix litoralis</name>
    <dbReference type="NCBI Taxonomy" id="2891210"/>
    <lineage>
        <taxon>Bacteria</taxon>
        <taxon>Pseudomonadati</taxon>
        <taxon>Pseudomonadota</taxon>
        <taxon>Gammaproteobacteria</taxon>
        <taxon>Thiotrichales</taxon>
        <taxon>Thiotrichaceae</taxon>
        <taxon>Thiothrix</taxon>
    </lineage>
</organism>
<evidence type="ECO:0000313" key="1">
    <source>
        <dbReference type="EMBL" id="QTR47625.1"/>
    </source>
</evidence>
<keyword evidence="2" id="KW-1185">Reference proteome</keyword>